<sequence length="108" mass="11725">MFALSGVVAARTPFIHADIYKQHFETHSIVLGDPAATVQTLVSKACDLEQTARVAHSVAFLLADLKNKLQPSKNIFSQNIAALSNRALFNSSAVAVQAGLVRFYPVVW</sequence>
<gene>
    <name evidence="1" type="ORF">MCHLO_07115</name>
</gene>
<protein>
    <submittedName>
        <fullName evidence="1">Uncharacterized protein</fullName>
    </submittedName>
</protein>
<organism evidence="1 2">
    <name type="scientific">Mycena chlorophos</name>
    <name type="common">Agaric fungus</name>
    <name type="synonym">Agaricus chlorophos</name>
    <dbReference type="NCBI Taxonomy" id="658473"/>
    <lineage>
        <taxon>Eukaryota</taxon>
        <taxon>Fungi</taxon>
        <taxon>Dikarya</taxon>
        <taxon>Basidiomycota</taxon>
        <taxon>Agaricomycotina</taxon>
        <taxon>Agaricomycetes</taxon>
        <taxon>Agaricomycetidae</taxon>
        <taxon>Agaricales</taxon>
        <taxon>Marasmiineae</taxon>
        <taxon>Mycenaceae</taxon>
        <taxon>Mycena</taxon>
    </lineage>
</organism>
<accession>A0ABQ0LFL2</accession>
<evidence type="ECO:0000313" key="2">
    <source>
        <dbReference type="Proteomes" id="UP000815677"/>
    </source>
</evidence>
<reference evidence="1" key="1">
    <citation type="submission" date="2014-09" db="EMBL/GenBank/DDBJ databases">
        <title>Genome sequence of the luminous mushroom Mycena chlorophos for searching fungal bioluminescence genes.</title>
        <authorList>
            <person name="Tanaka Y."/>
            <person name="Kasuga D."/>
            <person name="Oba Y."/>
            <person name="Hase S."/>
            <person name="Sato K."/>
            <person name="Oba Y."/>
            <person name="Sakakibara Y."/>
        </authorList>
    </citation>
    <scope>NUCLEOTIDE SEQUENCE</scope>
</reference>
<name>A0ABQ0LFL2_MYCCL</name>
<evidence type="ECO:0000313" key="1">
    <source>
        <dbReference type="EMBL" id="GAT49827.1"/>
    </source>
</evidence>
<dbReference type="Proteomes" id="UP000815677">
    <property type="component" value="Unassembled WGS sequence"/>
</dbReference>
<keyword evidence="2" id="KW-1185">Reference proteome</keyword>
<proteinExistence type="predicted"/>
<dbReference type="EMBL" id="DF845917">
    <property type="protein sequence ID" value="GAT49827.1"/>
    <property type="molecule type" value="Genomic_DNA"/>
</dbReference>